<dbReference type="Proteomes" id="UP000463951">
    <property type="component" value="Chromosome"/>
</dbReference>
<dbReference type="Pfam" id="PF13424">
    <property type="entry name" value="TPR_12"/>
    <property type="match status" value="1"/>
</dbReference>
<dbReference type="PANTHER" id="PTHR47691">
    <property type="entry name" value="REGULATOR-RELATED"/>
    <property type="match status" value="1"/>
</dbReference>
<evidence type="ECO:0000313" key="2">
    <source>
        <dbReference type="EMBL" id="BBJ39956.1"/>
    </source>
</evidence>
<gene>
    <name evidence="2" type="ORF">SSPO_026740</name>
</gene>
<dbReference type="Gene3D" id="3.40.50.300">
    <property type="entry name" value="P-loop containing nucleotide triphosphate hydrolases"/>
    <property type="match status" value="1"/>
</dbReference>
<evidence type="ECO:0000313" key="3">
    <source>
        <dbReference type="Proteomes" id="UP000463951"/>
    </source>
</evidence>
<dbReference type="PANTHER" id="PTHR47691:SF3">
    <property type="entry name" value="HTH-TYPE TRANSCRIPTIONAL REGULATOR RV0890C-RELATED"/>
    <property type="match status" value="1"/>
</dbReference>
<dbReference type="EMBL" id="AP019620">
    <property type="protein sequence ID" value="BBJ39956.1"/>
    <property type="molecule type" value="Genomic_DNA"/>
</dbReference>
<dbReference type="Gene3D" id="1.25.40.10">
    <property type="entry name" value="Tetratricopeptide repeat domain"/>
    <property type="match status" value="2"/>
</dbReference>
<feature type="region of interest" description="Disordered" evidence="1">
    <location>
        <begin position="1"/>
        <end position="21"/>
    </location>
</feature>
<name>A0A499UTY2_9ACTN</name>
<evidence type="ECO:0000256" key="1">
    <source>
        <dbReference type="SAM" id="MobiDB-lite"/>
    </source>
</evidence>
<dbReference type="SUPFAM" id="SSF48452">
    <property type="entry name" value="TPR-like"/>
    <property type="match status" value="2"/>
</dbReference>
<reference evidence="2 3" key="1">
    <citation type="journal article" date="2020" name="Int. J. Syst. Evol. Microbiol.">
        <title>Reclassification of Streptomyces castelarensis and Streptomyces sporoclivatus as later heterotypic synonyms of Streptomyces antimycoticus.</title>
        <authorList>
            <person name="Komaki H."/>
            <person name="Tamura T."/>
        </authorList>
    </citation>
    <scope>NUCLEOTIDE SEQUENCE [LARGE SCALE GENOMIC DNA]</scope>
    <source>
        <strain evidence="2 3">NBRC 100767</strain>
    </source>
</reference>
<dbReference type="InterPro" id="IPR011990">
    <property type="entry name" value="TPR-like_helical_dom_sf"/>
</dbReference>
<dbReference type="InterPro" id="IPR019734">
    <property type="entry name" value="TPR_rpt"/>
</dbReference>
<proteinExistence type="predicted"/>
<organism evidence="2 3">
    <name type="scientific">Streptomyces antimycoticus</name>
    <dbReference type="NCBI Taxonomy" id="68175"/>
    <lineage>
        <taxon>Bacteria</taxon>
        <taxon>Bacillati</taxon>
        <taxon>Actinomycetota</taxon>
        <taxon>Actinomycetes</taxon>
        <taxon>Kitasatosporales</taxon>
        <taxon>Streptomycetaceae</taxon>
        <taxon>Streptomyces</taxon>
        <taxon>Streptomyces violaceusniger group</taxon>
    </lineage>
</organism>
<accession>A0A499UTY2</accession>
<dbReference type="SUPFAM" id="SSF52540">
    <property type="entry name" value="P-loop containing nucleoside triphosphate hydrolases"/>
    <property type="match status" value="1"/>
</dbReference>
<dbReference type="AlphaFoldDB" id="A0A499UTY2"/>
<protein>
    <submittedName>
        <fullName evidence="2">NTPase</fullName>
    </submittedName>
</protein>
<dbReference type="SMART" id="SM00028">
    <property type="entry name" value="TPR"/>
    <property type="match status" value="4"/>
</dbReference>
<dbReference type="InterPro" id="IPR027417">
    <property type="entry name" value="P-loop_NTPase"/>
</dbReference>
<sequence>METARGASGPTRHTNTLSGVVHGPSIQAATIHGDVFIGAHATPRSHSVPRQLPQAPRHFTNRTDNLAALDRLRDSAASSMAVVTGPAGVGKTSLALRWLQERREDWPDGQLYVDLRGHLSGVPVSPSTILPQFLRALGVPVGEIPTDLAEQTALYRTVIADQRIAVLCDNALSAAQVRPLRPASETSVCLVTSRWHLSSLLLDGAALVPLGPLDTDSAVELLGQIAGQERIAADRVAARSMVTASGCFPLSVAVGGALLLTRPEWTLASVATQLSARHAADLDGEVSMSASLDQSYAALPEAAARLYRRLSLHPGAVFGKHVAEAVAATPPAVDNTENCLAALVDANLLTAPDPERFRFHDVIHQHARDRAESDETGEQRQESVERIIDAYLTWANAADRILYPQRRRPAAEYAHALCAEAEFADAATALAWFDLERENLLAVQRLAAETGLDGATWQLADAMWALFIYLRYRDDWISVHELGVKGAALCGHRLAESRMYTGLGIALREAGRLQDSLRAFTAALVLRRQIGDRRGEGLVLHNVGITHRRMGDWGTARSVLKSALSIREESSDVRGVARVHGTLGEVESLTGNHEAALAHLTRARAALTHAQDPYEALMERLLGEAHLRSGNLQAALTHLTAALEALRHTGEVFETGAIHEAFGELAEREDDTVSARSHYARAEAVYTRLSAERDAHRIAQRLRNLDSATNE</sequence>